<keyword evidence="9" id="KW-1185">Reference proteome</keyword>
<feature type="transmembrane region" description="Helical" evidence="6">
    <location>
        <begin position="21"/>
        <end position="48"/>
    </location>
</feature>
<keyword evidence="2 6" id="KW-1003">Cell membrane</keyword>
<keyword evidence="4 6" id="KW-1133">Transmembrane helix</keyword>
<gene>
    <name evidence="8" type="ORF">ACFQ1X_12695</name>
</gene>
<protein>
    <recommendedName>
        <fullName evidence="6">TVP38/TMEM64 family membrane protein</fullName>
    </recommendedName>
</protein>
<comment type="similarity">
    <text evidence="6">Belongs to the TVP38/TMEM64 family.</text>
</comment>
<evidence type="ECO:0000256" key="3">
    <source>
        <dbReference type="ARBA" id="ARBA00022692"/>
    </source>
</evidence>
<feature type="transmembrane region" description="Helical" evidence="6">
    <location>
        <begin position="128"/>
        <end position="147"/>
    </location>
</feature>
<keyword evidence="3 6" id="KW-0812">Transmembrane</keyword>
<dbReference type="Pfam" id="PF09335">
    <property type="entry name" value="VTT_dom"/>
    <property type="match status" value="1"/>
</dbReference>
<keyword evidence="5 6" id="KW-0472">Membrane</keyword>
<comment type="caution">
    <text evidence="8">The sequence shown here is derived from an EMBL/GenBank/DDBJ whole genome shotgun (WGS) entry which is preliminary data.</text>
</comment>
<dbReference type="InterPro" id="IPR032816">
    <property type="entry name" value="VTT_dom"/>
</dbReference>
<evidence type="ECO:0000256" key="5">
    <source>
        <dbReference type="ARBA" id="ARBA00023136"/>
    </source>
</evidence>
<feature type="transmembrane region" description="Helical" evidence="6">
    <location>
        <begin position="153"/>
        <end position="172"/>
    </location>
</feature>
<dbReference type="InterPro" id="IPR015414">
    <property type="entry name" value="TMEM64"/>
</dbReference>
<evidence type="ECO:0000256" key="6">
    <source>
        <dbReference type="RuleBase" id="RU366058"/>
    </source>
</evidence>
<comment type="subcellular location">
    <subcellularLocation>
        <location evidence="1 6">Cell membrane</location>
        <topology evidence="1 6">Multi-pass membrane protein</topology>
    </subcellularLocation>
</comment>
<name>A0ABW3LEV5_9BACL</name>
<evidence type="ECO:0000313" key="8">
    <source>
        <dbReference type="EMBL" id="MFD1032291.1"/>
    </source>
</evidence>
<dbReference type="EMBL" id="JBHTKI010000020">
    <property type="protein sequence ID" value="MFD1032291.1"/>
    <property type="molecule type" value="Genomic_DNA"/>
</dbReference>
<feature type="domain" description="VTT" evidence="7">
    <location>
        <begin position="38"/>
        <end position="148"/>
    </location>
</feature>
<evidence type="ECO:0000259" key="7">
    <source>
        <dbReference type="Pfam" id="PF09335"/>
    </source>
</evidence>
<proteinExistence type="inferred from homology"/>
<feature type="transmembrane region" description="Helical" evidence="6">
    <location>
        <begin position="54"/>
        <end position="72"/>
    </location>
</feature>
<comment type="caution">
    <text evidence="6">Lacks conserved residue(s) required for the propagation of feature annotation.</text>
</comment>
<dbReference type="PANTHER" id="PTHR12677">
    <property type="entry name" value="GOLGI APPARATUS MEMBRANE PROTEIN TVP38-RELATED"/>
    <property type="match status" value="1"/>
</dbReference>
<accession>A0ABW3LEV5</accession>
<dbReference type="Proteomes" id="UP001597109">
    <property type="component" value="Unassembled WGS sequence"/>
</dbReference>
<evidence type="ECO:0000313" key="9">
    <source>
        <dbReference type="Proteomes" id="UP001597109"/>
    </source>
</evidence>
<dbReference type="PANTHER" id="PTHR12677:SF49">
    <property type="entry name" value="TVP38_TMEM64 FAMILY MEMBRANE PROTEIN"/>
    <property type="match status" value="1"/>
</dbReference>
<evidence type="ECO:0000256" key="2">
    <source>
        <dbReference type="ARBA" id="ARBA00022475"/>
    </source>
</evidence>
<dbReference type="RefSeq" id="WP_144840685.1">
    <property type="nucleotide sequence ID" value="NZ_JBHTKI010000020.1"/>
</dbReference>
<sequence length="183" mass="21232">MEQFDDSVKVLIENAGWMAPLFFLLLHLLRPFFFLPVIAVCVLGGVAFGFVQGAALSYTGLLLMSAITYFMLKRLPKSHKKMTLLKERIFTDKTLSVGQVMLLRIMPFVHFQLLCFYLMDMTKNFREYMYYSALGLTVPAIVYTAFGQSITEFPWYMTIAFLFFLIAIFFAIDRYHKTHTAHQ</sequence>
<evidence type="ECO:0000256" key="1">
    <source>
        <dbReference type="ARBA" id="ARBA00004651"/>
    </source>
</evidence>
<organism evidence="8 9">
    <name type="scientific">Metaplanococcus flavidus</name>
    <dbReference type="NCBI Taxonomy" id="569883"/>
    <lineage>
        <taxon>Bacteria</taxon>
        <taxon>Bacillati</taxon>
        <taxon>Bacillota</taxon>
        <taxon>Bacilli</taxon>
        <taxon>Bacillales</taxon>
        <taxon>Caryophanaceae</taxon>
        <taxon>Metaplanococcus</taxon>
    </lineage>
</organism>
<reference evidence="9" key="1">
    <citation type="journal article" date="2019" name="Int. J. Syst. Evol. Microbiol.">
        <title>The Global Catalogue of Microorganisms (GCM) 10K type strain sequencing project: providing services to taxonomists for standard genome sequencing and annotation.</title>
        <authorList>
            <consortium name="The Broad Institute Genomics Platform"/>
            <consortium name="The Broad Institute Genome Sequencing Center for Infectious Disease"/>
            <person name="Wu L."/>
            <person name="Ma J."/>
        </authorList>
    </citation>
    <scope>NUCLEOTIDE SEQUENCE [LARGE SCALE GENOMIC DNA]</scope>
    <source>
        <strain evidence="9">CCUG 56756</strain>
    </source>
</reference>
<evidence type="ECO:0000256" key="4">
    <source>
        <dbReference type="ARBA" id="ARBA00022989"/>
    </source>
</evidence>